<comment type="caution">
    <text evidence="1">The sequence shown here is derived from an EMBL/GenBank/DDBJ whole genome shotgun (WGS) entry which is preliminary data.</text>
</comment>
<evidence type="ECO:0000313" key="2">
    <source>
        <dbReference type="Proteomes" id="UP000275267"/>
    </source>
</evidence>
<dbReference type="Proteomes" id="UP000275267">
    <property type="component" value="Unassembled WGS sequence"/>
</dbReference>
<evidence type="ECO:0000313" key="1">
    <source>
        <dbReference type="EMBL" id="RLM78986.1"/>
    </source>
</evidence>
<organism evidence="1 2">
    <name type="scientific">Panicum miliaceum</name>
    <name type="common">Proso millet</name>
    <name type="synonym">Broomcorn millet</name>
    <dbReference type="NCBI Taxonomy" id="4540"/>
    <lineage>
        <taxon>Eukaryota</taxon>
        <taxon>Viridiplantae</taxon>
        <taxon>Streptophyta</taxon>
        <taxon>Embryophyta</taxon>
        <taxon>Tracheophyta</taxon>
        <taxon>Spermatophyta</taxon>
        <taxon>Magnoliopsida</taxon>
        <taxon>Liliopsida</taxon>
        <taxon>Poales</taxon>
        <taxon>Poaceae</taxon>
        <taxon>PACMAD clade</taxon>
        <taxon>Panicoideae</taxon>
        <taxon>Panicodae</taxon>
        <taxon>Paniceae</taxon>
        <taxon>Panicinae</taxon>
        <taxon>Panicum</taxon>
        <taxon>Panicum sect. Panicum</taxon>
    </lineage>
</organism>
<dbReference type="OrthoDB" id="5835829at2759"/>
<dbReference type="GO" id="GO:0016740">
    <property type="term" value="F:transferase activity"/>
    <property type="evidence" value="ECO:0007669"/>
    <property type="project" value="UniProtKB-KW"/>
</dbReference>
<accession>A0A3L6QHZ2</accession>
<dbReference type="AlphaFoldDB" id="A0A3L6QHZ2"/>
<sequence length="73" mass="7986">MSGHRISNEKDESVFVLLRRTGHLTPMLQLAGTMHAAGVPSADLLPSGSDTDFAGTLLWINDCLREPFRDCLC</sequence>
<gene>
    <name evidence="1" type="ORF">C2845_PM12G00670</name>
</gene>
<dbReference type="EMBL" id="PQIB02000012">
    <property type="protein sequence ID" value="RLM78986.1"/>
    <property type="molecule type" value="Genomic_DNA"/>
</dbReference>
<name>A0A3L6QHZ2_PANMI</name>
<keyword evidence="2" id="KW-1185">Reference proteome</keyword>
<protein>
    <submittedName>
        <fullName evidence="1">DIMBOA UDP-glucosyltransferase BX9-like</fullName>
    </submittedName>
</protein>
<proteinExistence type="predicted"/>
<reference evidence="2" key="1">
    <citation type="journal article" date="2019" name="Nat. Commun.">
        <title>The genome of broomcorn millet.</title>
        <authorList>
            <person name="Zou C."/>
            <person name="Miki D."/>
            <person name="Li D."/>
            <person name="Tang Q."/>
            <person name="Xiao L."/>
            <person name="Rajput S."/>
            <person name="Deng P."/>
            <person name="Jia W."/>
            <person name="Huang R."/>
            <person name="Zhang M."/>
            <person name="Sun Y."/>
            <person name="Hu J."/>
            <person name="Fu X."/>
            <person name="Schnable P.S."/>
            <person name="Li F."/>
            <person name="Zhang H."/>
            <person name="Feng B."/>
            <person name="Zhu X."/>
            <person name="Liu R."/>
            <person name="Schnable J.C."/>
            <person name="Zhu J.-K."/>
            <person name="Zhang H."/>
        </authorList>
    </citation>
    <scope>NUCLEOTIDE SEQUENCE [LARGE SCALE GENOMIC DNA]</scope>
</reference>